<dbReference type="GO" id="GO:0008270">
    <property type="term" value="F:zinc ion binding"/>
    <property type="evidence" value="ECO:0007669"/>
    <property type="project" value="InterPro"/>
</dbReference>
<organism evidence="2 3">
    <name type="scientific">Diversispora epigaea</name>
    <dbReference type="NCBI Taxonomy" id="1348612"/>
    <lineage>
        <taxon>Eukaryota</taxon>
        <taxon>Fungi</taxon>
        <taxon>Fungi incertae sedis</taxon>
        <taxon>Mucoromycota</taxon>
        <taxon>Glomeromycotina</taxon>
        <taxon>Glomeromycetes</taxon>
        <taxon>Diversisporales</taxon>
        <taxon>Diversisporaceae</taxon>
        <taxon>Diversispora</taxon>
    </lineage>
</organism>
<keyword evidence="3" id="KW-1185">Reference proteome</keyword>
<reference evidence="2 3" key="1">
    <citation type="submission" date="2018-08" db="EMBL/GenBank/DDBJ databases">
        <title>Genome and evolution of the arbuscular mycorrhizal fungus Diversispora epigaea (formerly Glomus versiforme) and its bacterial endosymbionts.</title>
        <authorList>
            <person name="Sun X."/>
            <person name="Fei Z."/>
            <person name="Harrison M."/>
        </authorList>
    </citation>
    <scope>NUCLEOTIDE SEQUENCE [LARGE SCALE GENOMIC DNA]</scope>
    <source>
        <strain evidence="2 3">IT104</strain>
    </source>
</reference>
<sequence>MDEVKTKRVNVTVACKNCQKAKKKCSDYNNNSSCESCVKRGLECKYIRPDKKRGPQIHDETLSRKYGIELNAVKELRNTFPDMSFDSIMTVLTATSKKKCLEEVNHICHEGCIIVPID</sequence>
<evidence type="ECO:0000313" key="3">
    <source>
        <dbReference type="Proteomes" id="UP000266861"/>
    </source>
</evidence>
<feature type="domain" description="Zn(2)-C6 fungal-type" evidence="1">
    <location>
        <begin position="14"/>
        <end position="46"/>
    </location>
</feature>
<evidence type="ECO:0000259" key="1">
    <source>
        <dbReference type="PROSITE" id="PS50048"/>
    </source>
</evidence>
<gene>
    <name evidence="2" type="ORF">Glove_384g50</name>
</gene>
<dbReference type="OrthoDB" id="10470312at2759"/>
<proteinExistence type="predicted"/>
<comment type="caution">
    <text evidence="2">The sequence shown here is derived from an EMBL/GenBank/DDBJ whole genome shotgun (WGS) entry which is preliminary data.</text>
</comment>
<dbReference type="Gene3D" id="4.10.240.10">
    <property type="entry name" value="Zn(2)-C6 fungal-type DNA-binding domain"/>
    <property type="match status" value="1"/>
</dbReference>
<protein>
    <recommendedName>
        <fullName evidence="1">Zn(2)-C6 fungal-type domain-containing protein</fullName>
    </recommendedName>
</protein>
<dbReference type="Pfam" id="PF00172">
    <property type="entry name" value="Zn_clus"/>
    <property type="match status" value="1"/>
</dbReference>
<dbReference type="InterPro" id="IPR001138">
    <property type="entry name" value="Zn2Cys6_DnaBD"/>
</dbReference>
<dbReference type="AlphaFoldDB" id="A0A397H3M6"/>
<accession>A0A397H3M6</accession>
<name>A0A397H3M6_9GLOM</name>
<dbReference type="PROSITE" id="PS50048">
    <property type="entry name" value="ZN2_CY6_FUNGAL_2"/>
    <property type="match status" value="1"/>
</dbReference>
<evidence type="ECO:0000313" key="2">
    <source>
        <dbReference type="EMBL" id="RHZ57725.1"/>
    </source>
</evidence>
<dbReference type="GO" id="GO:0000981">
    <property type="term" value="F:DNA-binding transcription factor activity, RNA polymerase II-specific"/>
    <property type="evidence" value="ECO:0007669"/>
    <property type="project" value="InterPro"/>
</dbReference>
<dbReference type="Proteomes" id="UP000266861">
    <property type="component" value="Unassembled WGS sequence"/>
</dbReference>
<dbReference type="SUPFAM" id="SSF57701">
    <property type="entry name" value="Zn2/Cys6 DNA-binding domain"/>
    <property type="match status" value="1"/>
</dbReference>
<dbReference type="InterPro" id="IPR036864">
    <property type="entry name" value="Zn2-C6_fun-type_DNA-bd_sf"/>
</dbReference>
<dbReference type="EMBL" id="PQFF01000344">
    <property type="protein sequence ID" value="RHZ57725.1"/>
    <property type="molecule type" value="Genomic_DNA"/>
</dbReference>
<dbReference type="SMART" id="SM00066">
    <property type="entry name" value="GAL4"/>
    <property type="match status" value="1"/>
</dbReference>